<dbReference type="Proteomes" id="UP000622860">
    <property type="component" value="Unassembled WGS sequence"/>
</dbReference>
<dbReference type="PANTHER" id="PTHR30619:SF7">
    <property type="entry name" value="BETA-LACTAMASE DOMAIN PROTEIN"/>
    <property type="match status" value="1"/>
</dbReference>
<sequence>MRNLKWTISIALLILIIYPANYSYSETDESMKVHFIDVGQGDSILIETPNDKTILIDGGPPKSGKLVVEFLKKHHVKNIDLLIATHPDIDHIGGLVAVMKSIDVDRIIDSGKLHTTNTFAKYIDQIIKNDIHVDVAKRDDIIDLDPLVKIRILNTHNGKKNNNQSSIVLKLSYGEIDFLLMGDSERKQEKRLIKTNEIQSEILKVGHHGSKTSTSLPFVDLIKPQIAILTYSKTNKYGHPVDRVIHNLQKVNAHIYSTAVFGNITITTDGKGYFVITEKDPMDGLIEKIG</sequence>
<keyword evidence="3" id="KW-1185">Reference proteome</keyword>
<dbReference type="EMBL" id="BMFR01000026">
    <property type="protein sequence ID" value="GGG87486.1"/>
    <property type="molecule type" value="Genomic_DNA"/>
</dbReference>
<gene>
    <name evidence="2" type="ORF">GCM10011398_36680</name>
</gene>
<dbReference type="AlphaFoldDB" id="A0A917MA59"/>
<feature type="domain" description="Metallo-beta-lactamase" evidence="1">
    <location>
        <begin position="40"/>
        <end position="233"/>
    </location>
</feature>
<dbReference type="SMART" id="SM00849">
    <property type="entry name" value="Lactamase_B"/>
    <property type="match status" value="1"/>
</dbReference>
<dbReference type="InterPro" id="IPR036866">
    <property type="entry name" value="RibonucZ/Hydroxyglut_hydro"/>
</dbReference>
<accession>A0A917MA59</accession>
<evidence type="ECO:0000259" key="1">
    <source>
        <dbReference type="SMART" id="SM00849"/>
    </source>
</evidence>
<dbReference type="Pfam" id="PF00753">
    <property type="entry name" value="Lactamase_B"/>
    <property type="match status" value="1"/>
</dbReference>
<reference evidence="2" key="2">
    <citation type="submission" date="2020-09" db="EMBL/GenBank/DDBJ databases">
        <authorList>
            <person name="Sun Q."/>
            <person name="Zhou Y."/>
        </authorList>
    </citation>
    <scope>NUCLEOTIDE SEQUENCE</scope>
    <source>
        <strain evidence="2">CGMCC 1.12754</strain>
    </source>
</reference>
<dbReference type="Gene3D" id="3.60.15.10">
    <property type="entry name" value="Ribonuclease Z/Hydroxyacylglutathione hydrolase-like"/>
    <property type="match status" value="1"/>
</dbReference>
<dbReference type="CDD" id="cd07731">
    <property type="entry name" value="ComA-like_MBL-fold"/>
    <property type="match status" value="1"/>
</dbReference>
<dbReference type="PANTHER" id="PTHR30619">
    <property type="entry name" value="DNA INTERNALIZATION/COMPETENCE PROTEIN COMEC/REC2"/>
    <property type="match status" value="1"/>
</dbReference>
<protein>
    <submittedName>
        <fullName evidence="2">Competence protein ComE</fullName>
    </submittedName>
</protein>
<dbReference type="InterPro" id="IPR035681">
    <property type="entry name" value="ComA-like_MBL"/>
</dbReference>
<evidence type="ECO:0000313" key="3">
    <source>
        <dbReference type="Proteomes" id="UP000622860"/>
    </source>
</evidence>
<organism evidence="2 3">
    <name type="scientific">Virgibacillus oceani</name>
    <dbReference type="NCBI Taxonomy" id="1479511"/>
    <lineage>
        <taxon>Bacteria</taxon>
        <taxon>Bacillati</taxon>
        <taxon>Bacillota</taxon>
        <taxon>Bacilli</taxon>
        <taxon>Bacillales</taxon>
        <taxon>Bacillaceae</taxon>
        <taxon>Virgibacillus</taxon>
    </lineage>
</organism>
<comment type="caution">
    <text evidence="2">The sequence shown here is derived from an EMBL/GenBank/DDBJ whole genome shotgun (WGS) entry which is preliminary data.</text>
</comment>
<dbReference type="InterPro" id="IPR052159">
    <property type="entry name" value="Competence_DNA_uptake"/>
</dbReference>
<evidence type="ECO:0000313" key="2">
    <source>
        <dbReference type="EMBL" id="GGG87486.1"/>
    </source>
</evidence>
<dbReference type="RefSeq" id="WP_188456828.1">
    <property type="nucleotide sequence ID" value="NZ_BMFR01000026.1"/>
</dbReference>
<reference evidence="2" key="1">
    <citation type="journal article" date="2014" name="Int. J. Syst. Evol. Microbiol.">
        <title>Complete genome sequence of Corynebacterium casei LMG S-19264T (=DSM 44701T), isolated from a smear-ripened cheese.</title>
        <authorList>
            <consortium name="US DOE Joint Genome Institute (JGI-PGF)"/>
            <person name="Walter F."/>
            <person name="Albersmeier A."/>
            <person name="Kalinowski J."/>
            <person name="Ruckert C."/>
        </authorList>
    </citation>
    <scope>NUCLEOTIDE SEQUENCE</scope>
    <source>
        <strain evidence="2">CGMCC 1.12754</strain>
    </source>
</reference>
<dbReference type="SUPFAM" id="SSF56281">
    <property type="entry name" value="Metallo-hydrolase/oxidoreductase"/>
    <property type="match status" value="1"/>
</dbReference>
<proteinExistence type="predicted"/>
<dbReference type="InterPro" id="IPR001279">
    <property type="entry name" value="Metallo-B-lactamas"/>
</dbReference>
<name>A0A917MA59_9BACI</name>